<keyword evidence="2" id="KW-0808">Transferase</keyword>
<comment type="caution">
    <text evidence="10">The sequence shown here is derived from an EMBL/GenBank/DDBJ whole genome shotgun (WGS) entry which is preliminary data.</text>
</comment>
<dbReference type="CDD" id="cd09274">
    <property type="entry name" value="RNase_HI_RT_Ty3"/>
    <property type="match status" value="1"/>
</dbReference>
<dbReference type="PANTHER" id="PTHR33064:SF37">
    <property type="entry name" value="RIBONUCLEASE H"/>
    <property type="match status" value="1"/>
</dbReference>
<feature type="domain" description="Reverse transcriptase RNase H-like" evidence="9">
    <location>
        <begin position="94"/>
        <end position="195"/>
    </location>
</feature>
<dbReference type="SUPFAM" id="SSF56672">
    <property type="entry name" value="DNA/RNA polymerases"/>
    <property type="match status" value="1"/>
</dbReference>
<evidence type="ECO:0000256" key="5">
    <source>
        <dbReference type="ARBA" id="ARBA00022750"/>
    </source>
</evidence>
<keyword evidence="6" id="KW-0255">Endonuclease</keyword>
<dbReference type="InterPro" id="IPR043128">
    <property type="entry name" value="Rev_trsase/Diguanyl_cyclase"/>
</dbReference>
<organism evidence="10 11">
    <name type="scientific">Abeliophyllum distichum</name>
    <dbReference type="NCBI Taxonomy" id="126358"/>
    <lineage>
        <taxon>Eukaryota</taxon>
        <taxon>Viridiplantae</taxon>
        <taxon>Streptophyta</taxon>
        <taxon>Embryophyta</taxon>
        <taxon>Tracheophyta</taxon>
        <taxon>Spermatophyta</taxon>
        <taxon>Magnoliopsida</taxon>
        <taxon>eudicotyledons</taxon>
        <taxon>Gunneridae</taxon>
        <taxon>Pentapetalae</taxon>
        <taxon>asterids</taxon>
        <taxon>lamiids</taxon>
        <taxon>Lamiales</taxon>
        <taxon>Oleaceae</taxon>
        <taxon>Forsythieae</taxon>
        <taxon>Abeliophyllum</taxon>
    </lineage>
</organism>
<evidence type="ECO:0000256" key="1">
    <source>
        <dbReference type="ARBA" id="ARBA00022670"/>
    </source>
</evidence>
<dbReference type="Gene3D" id="3.30.70.270">
    <property type="match status" value="1"/>
</dbReference>
<evidence type="ECO:0000256" key="3">
    <source>
        <dbReference type="ARBA" id="ARBA00022695"/>
    </source>
</evidence>
<keyword evidence="11" id="KW-1185">Reference proteome</keyword>
<keyword evidence="1" id="KW-0645">Protease</keyword>
<dbReference type="EMBL" id="JBFOLK010000011">
    <property type="protein sequence ID" value="KAL2474921.1"/>
    <property type="molecule type" value="Genomic_DNA"/>
</dbReference>
<reference evidence="11" key="1">
    <citation type="submission" date="2024-07" db="EMBL/GenBank/DDBJ databases">
        <title>Two chromosome-level genome assemblies of Korean endemic species Abeliophyllum distichum and Forsythia ovata (Oleaceae).</title>
        <authorList>
            <person name="Jang H."/>
        </authorList>
    </citation>
    <scope>NUCLEOTIDE SEQUENCE [LARGE SCALE GENOMIC DNA]</scope>
</reference>
<dbReference type="PANTHER" id="PTHR33064">
    <property type="entry name" value="POL PROTEIN"/>
    <property type="match status" value="1"/>
</dbReference>
<keyword evidence="8" id="KW-0695">RNA-directed DNA polymerase</keyword>
<evidence type="ECO:0000256" key="7">
    <source>
        <dbReference type="ARBA" id="ARBA00022801"/>
    </source>
</evidence>
<dbReference type="Proteomes" id="UP001604336">
    <property type="component" value="Unassembled WGS sequence"/>
</dbReference>
<dbReference type="InterPro" id="IPR041373">
    <property type="entry name" value="RT_RNaseH"/>
</dbReference>
<dbReference type="InterPro" id="IPR043502">
    <property type="entry name" value="DNA/RNA_pol_sf"/>
</dbReference>
<dbReference type="AlphaFoldDB" id="A0ABD1QFC7"/>
<evidence type="ECO:0000256" key="2">
    <source>
        <dbReference type="ARBA" id="ARBA00022679"/>
    </source>
</evidence>
<accession>A0ABD1QFC7</accession>
<evidence type="ECO:0000313" key="10">
    <source>
        <dbReference type="EMBL" id="KAL2474921.1"/>
    </source>
</evidence>
<evidence type="ECO:0000313" key="11">
    <source>
        <dbReference type="Proteomes" id="UP001604336"/>
    </source>
</evidence>
<keyword evidence="7" id="KW-0378">Hydrolase</keyword>
<keyword evidence="5" id="KW-0064">Aspartyl protease</keyword>
<protein>
    <submittedName>
        <fullName evidence="10">RT RNaseH 2 domain-containing protein</fullName>
    </submittedName>
</protein>
<evidence type="ECO:0000259" key="9">
    <source>
        <dbReference type="Pfam" id="PF17917"/>
    </source>
</evidence>
<evidence type="ECO:0000256" key="8">
    <source>
        <dbReference type="ARBA" id="ARBA00022918"/>
    </source>
</evidence>
<evidence type="ECO:0000256" key="6">
    <source>
        <dbReference type="ARBA" id="ARBA00022759"/>
    </source>
</evidence>
<keyword evidence="3" id="KW-0548">Nucleotidyltransferase</keyword>
<dbReference type="InterPro" id="IPR051320">
    <property type="entry name" value="Viral_Replic_Matur_Polypro"/>
</dbReference>
<sequence length="427" mass="50337">MHIKDGQYSLQPHVGEELLKFSYANLSKKEVQQFLGIVNYMEDFIDHLSTTIKPLQNMLKKNAAWSEEQTKAIREIKQKVHGLPALSIPIDGKRILETDASDLYWAVVLLEEKNDKRSICGYQSGSFSEAEKHYHSTFKEIFAVKRRIEKFQFHLIGHHFVIEMDMSAFPKMMNFKQKQIQNSQLLRWAEWFSNFDFEFKHIKGHNNLLPDLLSRPKSKSMINKIIPVICMIGSSSSKPSSSRPLETYPNIQKFPPEIHDLIANKTLKARSKELMLKYQSIVIQNHGIHILGGLGFHPDYPFLNLFSFDPDRLQWAFSKKILCFLWFLLELHQIAFCFNVEAMATWLAQLDYDLWKTYPKLYPEPNYNAKKFFVGFHPINHWMEKFHIYMDKFKDIRTSVRNVHVIIFLPSKVFHRHRALYSFLPYS</sequence>
<proteinExistence type="predicted"/>
<evidence type="ECO:0000256" key="4">
    <source>
        <dbReference type="ARBA" id="ARBA00022722"/>
    </source>
</evidence>
<gene>
    <name evidence="10" type="ORF">Adt_35657</name>
</gene>
<dbReference type="Pfam" id="PF17917">
    <property type="entry name" value="RT_RNaseH"/>
    <property type="match status" value="1"/>
</dbReference>
<name>A0ABD1QFC7_9LAMI</name>
<keyword evidence="4" id="KW-0540">Nuclease</keyword>